<gene>
    <name evidence="1" type="ORF">E7272_14820</name>
</gene>
<protein>
    <submittedName>
        <fullName evidence="1">Uncharacterized protein</fullName>
    </submittedName>
</protein>
<dbReference type="EMBL" id="SVER01000085">
    <property type="protein sequence ID" value="MBE5921085.1"/>
    <property type="molecule type" value="Genomic_DNA"/>
</dbReference>
<evidence type="ECO:0000313" key="2">
    <source>
        <dbReference type="Proteomes" id="UP000766246"/>
    </source>
</evidence>
<sequence length="115" mass="12699">MLISDLKIMLSAYTSATEFTVVGQKPNMRYENGKPTTDIESVTLTLFDASRKDRFAAKVPLNDLPFSDDELNAQNVQISLVNPSISIYADRRNDNRPAASVKAEGYKVLKATSKA</sequence>
<accession>A0A927UEY9</accession>
<reference evidence="1" key="1">
    <citation type="submission" date="2019-04" db="EMBL/GenBank/DDBJ databases">
        <title>Evolution of Biomass-Degrading Anaerobic Consortia Revealed by Metagenomics.</title>
        <authorList>
            <person name="Peng X."/>
        </authorList>
    </citation>
    <scope>NUCLEOTIDE SEQUENCE</scope>
    <source>
        <strain evidence="1">SIG311</strain>
    </source>
</reference>
<dbReference type="AlphaFoldDB" id="A0A927UEY9"/>
<dbReference type="Proteomes" id="UP000766246">
    <property type="component" value="Unassembled WGS sequence"/>
</dbReference>
<organism evidence="1 2">
    <name type="scientific">Pseudobutyrivibrio ruminis</name>
    <dbReference type="NCBI Taxonomy" id="46206"/>
    <lineage>
        <taxon>Bacteria</taxon>
        <taxon>Bacillati</taxon>
        <taxon>Bacillota</taxon>
        <taxon>Clostridia</taxon>
        <taxon>Lachnospirales</taxon>
        <taxon>Lachnospiraceae</taxon>
        <taxon>Pseudobutyrivibrio</taxon>
    </lineage>
</organism>
<proteinExistence type="predicted"/>
<comment type="caution">
    <text evidence="1">The sequence shown here is derived from an EMBL/GenBank/DDBJ whole genome shotgun (WGS) entry which is preliminary data.</text>
</comment>
<evidence type="ECO:0000313" key="1">
    <source>
        <dbReference type="EMBL" id="MBE5921085.1"/>
    </source>
</evidence>
<name>A0A927UEY9_9FIRM</name>